<dbReference type="OrthoDB" id="9773456at2"/>
<dbReference type="RefSeq" id="WP_146037198.1">
    <property type="nucleotide sequence ID" value="NZ_LYMM01000022.1"/>
</dbReference>
<dbReference type="AlphaFoldDB" id="A0A2K2G4A1"/>
<sequence length="75" mass="8334">MPLPSNPISGDHRLTNPGVDDRWTCPNCYADHCDGEDEIVKCDCGATLELTIEQQPVCVATCIDPDRIDEEEIPY</sequence>
<organism evidence="1 2">
    <name type="scientific">Novosphingobium guangzhouense</name>
    <dbReference type="NCBI Taxonomy" id="1850347"/>
    <lineage>
        <taxon>Bacteria</taxon>
        <taxon>Pseudomonadati</taxon>
        <taxon>Pseudomonadota</taxon>
        <taxon>Alphaproteobacteria</taxon>
        <taxon>Sphingomonadales</taxon>
        <taxon>Sphingomonadaceae</taxon>
        <taxon>Novosphingobium</taxon>
    </lineage>
</organism>
<dbReference type="Proteomes" id="UP000236327">
    <property type="component" value="Unassembled WGS sequence"/>
</dbReference>
<keyword evidence="2" id="KW-1185">Reference proteome</keyword>
<accession>A0A2K2G4A1</accession>
<name>A0A2K2G4A1_9SPHN</name>
<dbReference type="EMBL" id="LYMM01000022">
    <property type="protein sequence ID" value="PNU05832.1"/>
    <property type="molecule type" value="Genomic_DNA"/>
</dbReference>
<proteinExistence type="predicted"/>
<evidence type="ECO:0000313" key="1">
    <source>
        <dbReference type="EMBL" id="PNU05832.1"/>
    </source>
</evidence>
<gene>
    <name evidence="1" type="ORF">A8V01_14805</name>
</gene>
<comment type="caution">
    <text evidence="1">The sequence shown here is derived from an EMBL/GenBank/DDBJ whole genome shotgun (WGS) entry which is preliminary data.</text>
</comment>
<reference evidence="1 2" key="1">
    <citation type="submission" date="2016-05" db="EMBL/GenBank/DDBJ databases">
        <title>Complete genome sequence of Novosphingobium guangzhouense SA925(T).</title>
        <authorList>
            <person name="Sha S."/>
        </authorList>
    </citation>
    <scope>NUCLEOTIDE SEQUENCE [LARGE SCALE GENOMIC DNA]</scope>
    <source>
        <strain evidence="1 2">SA925</strain>
    </source>
</reference>
<evidence type="ECO:0000313" key="2">
    <source>
        <dbReference type="Proteomes" id="UP000236327"/>
    </source>
</evidence>
<protein>
    <submittedName>
        <fullName evidence="1">Uncharacterized protein</fullName>
    </submittedName>
</protein>